<keyword evidence="2" id="KW-1185">Reference proteome</keyword>
<proteinExistence type="predicted"/>
<evidence type="ECO:0008006" key="3">
    <source>
        <dbReference type="Google" id="ProtNLM"/>
    </source>
</evidence>
<accession>A0ABQ3N7P5</accession>
<sequence>MKNNLMRMPFLKMFMPKRRNNGAIWASLAGIGLGAAVYGMAKGKRNVMTLPIGDSVKNFASPIKDSVKNIVPKMNINNMDNAALTEFSDELLESALNNNKNR</sequence>
<dbReference type="Proteomes" id="UP000637074">
    <property type="component" value="Unassembled WGS sequence"/>
</dbReference>
<evidence type="ECO:0000313" key="1">
    <source>
        <dbReference type="EMBL" id="GHI00959.1"/>
    </source>
</evidence>
<name>A0ABQ3N7P5_9BACI</name>
<reference evidence="1 2" key="1">
    <citation type="journal article" date="2022" name="Int. J. Syst. Evol. Microbiol.">
        <title>Neobacillus kokaensis sp. nov., isolated from soil.</title>
        <authorList>
            <person name="Yuki K."/>
            <person name="Matsubara H."/>
            <person name="Yamaguchi S."/>
        </authorList>
    </citation>
    <scope>NUCLEOTIDE SEQUENCE [LARGE SCALE GENOMIC DNA]</scope>
    <source>
        <strain evidence="1 2">LOB 377</strain>
    </source>
</reference>
<gene>
    <name evidence="1" type="ORF">AM1BK_45010</name>
</gene>
<evidence type="ECO:0000313" key="2">
    <source>
        <dbReference type="Proteomes" id="UP000637074"/>
    </source>
</evidence>
<comment type="caution">
    <text evidence="1">The sequence shown here is derived from an EMBL/GenBank/DDBJ whole genome shotgun (WGS) entry which is preliminary data.</text>
</comment>
<dbReference type="EMBL" id="BNDS01000030">
    <property type="protein sequence ID" value="GHI00959.1"/>
    <property type="molecule type" value="Genomic_DNA"/>
</dbReference>
<protein>
    <recommendedName>
        <fullName evidence="3">YtxH domain-containing protein</fullName>
    </recommendedName>
</protein>
<organism evidence="1 2">
    <name type="scientific">Neobacillus kokaensis</name>
    <dbReference type="NCBI Taxonomy" id="2759023"/>
    <lineage>
        <taxon>Bacteria</taxon>
        <taxon>Bacillati</taxon>
        <taxon>Bacillota</taxon>
        <taxon>Bacilli</taxon>
        <taxon>Bacillales</taxon>
        <taxon>Bacillaceae</taxon>
        <taxon>Neobacillus</taxon>
    </lineage>
</organism>
<dbReference type="RefSeq" id="WP_191276617.1">
    <property type="nucleotide sequence ID" value="NZ_BNDS01000030.1"/>
</dbReference>